<protein>
    <submittedName>
        <fullName evidence="1">DUF5053 domain-containing protein</fullName>
    </submittedName>
</protein>
<name>A0A3E4WH62_9BACT</name>
<sequence>MDNMDKYLPNADMQAAFEKFKELKTSEEKLAFQKEMQVKLSSMSEEEKNKYIADSKSGLQATVEACEDFITRAEETILKDKLGELPDIISFSYIAKKYFGKSRNWLYQRINGYTVNGKPAKFTQNEFQTFLNALEDISNTIKNTSASLKFN</sequence>
<comment type="caution">
    <text evidence="1">The sequence shown here is derived from an EMBL/GenBank/DDBJ whole genome shotgun (WGS) entry which is preliminary data.</text>
</comment>
<dbReference type="AlphaFoldDB" id="A0A3E4WH62"/>
<dbReference type="EMBL" id="QSTF01000007">
    <property type="protein sequence ID" value="RGM41571.1"/>
    <property type="molecule type" value="Genomic_DNA"/>
</dbReference>
<reference evidence="1 2" key="1">
    <citation type="submission" date="2018-08" db="EMBL/GenBank/DDBJ databases">
        <title>A genome reference for cultivated species of the human gut microbiota.</title>
        <authorList>
            <person name="Zou Y."/>
            <person name="Xue W."/>
            <person name="Luo G."/>
        </authorList>
    </citation>
    <scope>NUCLEOTIDE SEQUENCE [LARGE SCALE GENOMIC DNA]</scope>
    <source>
        <strain evidence="1 2">OM08-14</strain>
    </source>
</reference>
<proteinExistence type="predicted"/>
<accession>A0A3E4WH62</accession>
<gene>
    <name evidence="1" type="ORF">DXC17_04460</name>
</gene>
<dbReference type="RefSeq" id="WP_117747481.1">
    <property type="nucleotide sequence ID" value="NZ_JAQCSP010000004.1"/>
</dbReference>
<dbReference type="Pfam" id="PF16476">
    <property type="entry name" value="DUF5053"/>
    <property type="match status" value="1"/>
</dbReference>
<evidence type="ECO:0000313" key="2">
    <source>
        <dbReference type="Proteomes" id="UP000260780"/>
    </source>
</evidence>
<dbReference type="InterPro" id="IPR032483">
    <property type="entry name" value="DUF5053"/>
</dbReference>
<dbReference type="Proteomes" id="UP000260780">
    <property type="component" value="Unassembled WGS sequence"/>
</dbReference>
<evidence type="ECO:0000313" key="1">
    <source>
        <dbReference type="EMBL" id="RGM41571.1"/>
    </source>
</evidence>
<organism evidence="1 2">
    <name type="scientific">Phocaeicola plebeius</name>
    <dbReference type="NCBI Taxonomy" id="310297"/>
    <lineage>
        <taxon>Bacteria</taxon>
        <taxon>Pseudomonadati</taxon>
        <taxon>Bacteroidota</taxon>
        <taxon>Bacteroidia</taxon>
        <taxon>Bacteroidales</taxon>
        <taxon>Bacteroidaceae</taxon>
        <taxon>Phocaeicola</taxon>
    </lineage>
</organism>